<comment type="caution">
    <text evidence="8">The sequence shown here is derived from an EMBL/GenBank/DDBJ whole genome shotgun (WGS) entry which is preliminary data.</text>
</comment>
<dbReference type="SUPFAM" id="SSF52540">
    <property type="entry name" value="P-loop containing nucleoside triphosphate hydrolases"/>
    <property type="match status" value="2"/>
</dbReference>
<reference evidence="8" key="1">
    <citation type="journal article" date="2014" name="Int. J. Syst. Evol. Microbiol.">
        <title>Complete genome sequence of Corynebacterium casei LMG S-19264T (=DSM 44701T), isolated from a smear-ripened cheese.</title>
        <authorList>
            <consortium name="US DOE Joint Genome Institute (JGI-PGF)"/>
            <person name="Walter F."/>
            <person name="Albersmeier A."/>
            <person name="Kalinowski J."/>
            <person name="Ruckert C."/>
        </authorList>
    </citation>
    <scope>NUCLEOTIDE SEQUENCE</scope>
    <source>
        <strain evidence="8">CGMCC 4.7430</strain>
    </source>
</reference>
<dbReference type="EMBL" id="BMNK01000031">
    <property type="protein sequence ID" value="GGP18559.1"/>
    <property type="molecule type" value="Genomic_DNA"/>
</dbReference>
<dbReference type="Gene3D" id="3.40.50.300">
    <property type="entry name" value="P-loop containing nucleotide triphosphate hydrolases"/>
    <property type="match status" value="2"/>
</dbReference>
<reference evidence="8" key="2">
    <citation type="submission" date="2020-09" db="EMBL/GenBank/DDBJ databases">
        <authorList>
            <person name="Sun Q."/>
            <person name="Zhou Y."/>
        </authorList>
    </citation>
    <scope>NUCLEOTIDE SEQUENCE</scope>
    <source>
        <strain evidence="8">CGMCC 4.7430</strain>
    </source>
</reference>
<evidence type="ECO:0000256" key="6">
    <source>
        <dbReference type="ARBA" id="ARBA00039970"/>
    </source>
</evidence>
<feature type="domain" description="DOD-type homing endonuclease" evidence="7">
    <location>
        <begin position="338"/>
        <end position="479"/>
    </location>
</feature>
<accession>A0A918AFD4</accession>
<evidence type="ECO:0000256" key="5">
    <source>
        <dbReference type="ARBA" id="ARBA00022840"/>
    </source>
</evidence>
<keyword evidence="3" id="KW-0963">Cytoplasm</keyword>
<dbReference type="GO" id="GO:0005524">
    <property type="term" value="F:ATP binding"/>
    <property type="evidence" value="ECO:0007669"/>
    <property type="project" value="UniProtKB-KW"/>
</dbReference>
<evidence type="ECO:0000256" key="2">
    <source>
        <dbReference type="ARBA" id="ARBA00010393"/>
    </source>
</evidence>
<dbReference type="InterPro" id="IPR036844">
    <property type="entry name" value="Hint_dom_sf"/>
</dbReference>
<dbReference type="InterPro" id="IPR004860">
    <property type="entry name" value="LAGLIDADG_dom"/>
</dbReference>
<dbReference type="InterPro" id="IPR004042">
    <property type="entry name" value="Intein_endonuc_central"/>
</dbReference>
<proteinExistence type="inferred from homology"/>
<evidence type="ECO:0000256" key="1">
    <source>
        <dbReference type="ARBA" id="ARBA00004496"/>
    </source>
</evidence>
<dbReference type="GO" id="GO:0005829">
    <property type="term" value="C:cytosol"/>
    <property type="evidence" value="ECO:0007669"/>
    <property type="project" value="TreeGrafter"/>
</dbReference>
<keyword evidence="5" id="KW-0067">ATP-binding</keyword>
<evidence type="ECO:0000256" key="3">
    <source>
        <dbReference type="ARBA" id="ARBA00022490"/>
    </source>
</evidence>
<dbReference type="AlphaFoldDB" id="A0A918AFD4"/>
<organism evidence="8 9">
    <name type="scientific">Nonomuraea glycinis</name>
    <dbReference type="NCBI Taxonomy" id="2047744"/>
    <lineage>
        <taxon>Bacteria</taxon>
        <taxon>Bacillati</taxon>
        <taxon>Actinomycetota</taxon>
        <taxon>Actinomycetes</taxon>
        <taxon>Streptosporangiales</taxon>
        <taxon>Streptosporangiaceae</taxon>
        <taxon>Nonomuraea</taxon>
    </lineage>
</organism>
<dbReference type="InterPro" id="IPR003714">
    <property type="entry name" value="PhoH"/>
</dbReference>
<name>A0A918AFD4_9ACTN</name>
<gene>
    <name evidence="8" type="ORF">GCM10012278_91160</name>
</gene>
<dbReference type="SUPFAM" id="SSF51294">
    <property type="entry name" value="Hedgehog/intein (Hint) domain"/>
    <property type="match status" value="1"/>
</dbReference>
<dbReference type="Pfam" id="PF02562">
    <property type="entry name" value="PhoH"/>
    <property type="match status" value="2"/>
</dbReference>
<dbReference type="GO" id="GO:0004519">
    <property type="term" value="F:endonuclease activity"/>
    <property type="evidence" value="ECO:0007669"/>
    <property type="project" value="InterPro"/>
</dbReference>
<dbReference type="Gene3D" id="3.10.28.10">
    <property type="entry name" value="Homing endonucleases"/>
    <property type="match status" value="1"/>
</dbReference>
<comment type="similarity">
    <text evidence="2">Belongs to the PhoH family.</text>
</comment>
<evidence type="ECO:0000259" key="7">
    <source>
        <dbReference type="PROSITE" id="PS50819"/>
    </source>
</evidence>
<dbReference type="Proteomes" id="UP000660745">
    <property type="component" value="Unassembled WGS sequence"/>
</dbReference>
<dbReference type="PANTHER" id="PTHR30473:SF1">
    <property type="entry name" value="PHOH-LIKE PROTEIN"/>
    <property type="match status" value="1"/>
</dbReference>
<keyword evidence="9" id="KW-1185">Reference proteome</keyword>
<dbReference type="PANTHER" id="PTHR30473">
    <property type="entry name" value="PROTEIN PHOH"/>
    <property type="match status" value="1"/>
</dbReference>
<comment type="subcellular location">
    <subcellularLocation>
        <location evidence="1">Cytoplasm</location>
    </subcellularLocation>
</comment>
<dbReference type="SUPFAM" id="SSF55608">
    <property type="entry name" value="Homing endonucleases"/>
    <property type="match status" value="1"/>
</dbReference>
<evidence type="ECO:0000313" key="9">
    <source>
        <dbReference type="Proteomes" id="UP000660745"/>
    </source>
</evidence>
<keyword evidence="4" id="KW-0547">Nucleotide-binding</keyword>
<dbReference type="InterPro" id="IPR027434">
    <property type="entry name" value="Homing_endonucl"/>
</dbReference>
<dbReference type="PROSITE" id="PS50819">
    <property type="entry name" value="INTEIN_ENDONUCLEASE"/>
    <property type="match status" value="1"/>
</dbReference>
<dbReference type="InterPro" id="IPR027417">
    <property type="entry name" value="P-loop_NTPase"/>
</dbReference>
<dbReference type="Pfam" id="PF14528">
    <property type="entry name" value="LAGLIDADG_3"/>
    <property type="match status" value="1"/>
</dbReference>
<evidence type="ECO:0000256" key="4">
    <source>
        <dbReference type="ARBA" id="ARBA00022741"/>
    </source>
</evidence>
<evidence type="ECO:0000313" key="8">
    <source>
        <dbReference type="EMBL" id="GGP18559.1"/>
    </source>
</evidence>
<dbReference type="Gene3D" id="2.170.16.10">
    <property type="entry name" value="Hedgehog/Intein (Hint) domain"/>
    <property type="match status" value="1"/>
</dbReference>
<sequence length="682" mass="75159">MLIPDEYPMVSLLGSRDELLRVIEGAFKADVHVRGNEITVTGSPDESSTVVRLFEELVEVLRSGGELTPDAVERSIAMLRMTSDRPAEVLSLDILSSRGRTIRPKTVNQKRYVDAIDKHTVVFGIGPAGTGKTYLAMAKAVRALQEKQVNRIILTRPAVEAGERLGFLPGTLYEKIDPYLRPLYDALHDMVDPDSIPKLMAAGTIEVAPLAYMRGRSQPLGTGVLTPDGFRSIGELEVGDLVIGSNGEPTPVLGVYPQGEKKIYRLFSQDGSSVLASEDHLWAVRSRDDGNRGKPWRVLETKQMIGDLRTAHYRKWELPLLSAPVRFPEQPVPMDPYALGLLIGDGSITGLTTPSFATNDPELVEALEEAVPGVKARWRGGPNYLLNRVPQAEETGRVTHPIKSAVRALGLVGCKSPTKFVPDVYLYNTPEVRLAILQGLLDSDGGPVTQDERSARIQYTTVSPQLRDNVIFLVQSLGGVVYWRTRPAAGRKPGFAHGQPVHHRHDAHILDIRLPEGVEPFRLSRKAEIYRSFGGGRPMRFVDRIEPRGTAECVCIQVAAADSLYVTEDFLLTHNTLNDAFIILDEAQNSSAEQMKMFLTRLGFNSKIVVTGDVTQVDLPSGTTSGLRVVQEILDGIPDIHFALLSSADVVRHKLVSEIVDAYGRYDALQDPKPLQQRGKRR</sequence>
<dbReference type="InterPro" id="IPR051451">
    <property type="entry name" value="PhoH2-like"/>
</dbReference>
<protein>
    <recommendedName>
        <fullName evidence="6">PhoH-like protein</fullName>
    </recommendedName>
</protein>